<dbReference type="AlphaFoldDB" id="A0A1B8U2X6"/>
<comment type="caution">
    <text evidence="2">The sequence shown here is derived from an EMBL/GenBank/DDBJ whole genome shotgun (WGS) entry which is preliminary data.</text>
</comment>
<keyword evidence="1" id="KW-1133">Transmembrane helix</keyword>
<sequence>MEMNFYIFFLAALVPMIIGFVWYGPLFGKAWMNQMGFTEESLKGTNMLKTLLICYVLSFLIAFALMPMVIHQMGVYSTLAGEPGFSEQTGEAYSYFENFVATYSDRFRTFKHGAFHGVLFGFFLILPIIGIIAVFEKKSFKYVAINAGYWIATLAIMGGIICQWV</sequence>
<reference evidence="3" key="1">
    <citation type="submission" date="2016-02" db="EMBL/GenBank/DDBJ databases">
        <authorList>
            <person name="Shin S.-K."/>
            <person name="Yi H."/>
            <person name="Kim E."/>
        </authorList>
    </citation>
    <scope>NUCLEOTIDE SEQUENCE [LARGE SCALE GENOMIC DNA]</scope>
    <source>
        <strain evidence="3">LPB0003</strain>
    </source>
</reference>
<evidence type="ECO:0000256" key="1">
    <source>
        <dbReference type="SAM" id="Phobius"/>
    </source>
</evidence>
<proteinExistence type="predicted"/>
<feature type="transmembrane region" description="Helical" evidence="1">
    <location>
        <begin position="48"/>
        <end position="70"/>
    </location>
</feature>
<evidence type="ECO:0000313" key="3">
    <source>
        <dbReference type="Proteomes" id="UP000092584"/>
    </source>
</evidence>
<dbReference type="RefSeq" id="WP_065317929.1">
    <property type="nucleotide sequence ID" value="NZ_CP017477.1"/>
</dbReference>
<protein>
    <recommendedName>
        <fullName evidence="4">DUF1761 domain-containing protein</fullName>
    </recommendedName>
</protein>
<accession>A0A1B8U2X6</accession>
<dbReference type="OrthoDB" id="333057at2"/>
<feature type="transmembrane region" description="Helical" evidence="1">
    <location>
        <begin position="114"/>
        <end position="135"/>
    </location>
</feature>
<dbReference type="InterPro" id="IPR013879">
    <property type="entry name" value="DUF1761"/>
</dbReference>
<name>A0A1B8U2X6_9FLAO</name>
<dbReference type="Pfam" id="PF08570">
    <property type="entry name" value="DUF1761"/>
    <property type="match status" value="1"/>
</dbReference>
<keyword evidence="3" id="KW-1185">Reference proteome</keyword>
<dbReference type="KEGG" id="pob:LPB03_08635"/>
<feature type="transmembrane region" description="Helical" evidence="1">
    <location>
        <begin position="6"/>
        <end position="27"/>
    </location>
</feature>
<keyword evidence="1" id="KW-0472">Membrane</keyword>
<dbReference type="Proteomes" id="UP000092584">
    <property type="component" value="Unassembled WGS sequence"/>
</dbReference>
<evidence type="ECO:0008006" key="4">
    <source>
        <dbReference type="Google" id="ProtNLM"/>
    </source>
</evidence>
<dbReference type="EMBL" id="LSFM01000003">
    <property type="protein sequence ID" value="OBY66218.1"/>
    <property type="molecule type" value="Genomic_DNA"/>
</dbReference>
<keyword evidence="1" id="KW-0812">Transmembrane</keyword>
<evidence type="ECO:0000313" key="2">
    <source>
        <dbReference type="EMBL" id="OBY66218.1"/>
    </source>
</evidence>
<feature type="transmembrane region" description="Helical" evidence="1">
    <location>
        <begin position="142"/>
        <end position="161"/>
    </location>
</feature>
<dbReference type="STRING" id="1774273.LPB03_08635"/>
<organism evidence="2 3">
    <name type="scientific">Polaribacter vadi</name>
    <dbReference type="NCBI Taxonomy" id="1774273"/>
    <lineage>
        <taxon>Bacteria</taxon>
        <taxon>Pseudomonadati</taxon>
        <taxon>Bacteroidota</taxon>
        <taxon>Flavobacteriia</taxon>
        <taxon>Flavobacteriales</taxon>
        <taxon>Flavobacteriaceae</taxon>
    </lineage>
</organism>
<gene>
    <name evidence="2" type="ORF">LPB3_02020</name>
</gene>